<dbReference type="AlphaFoldDB" id="A0AAD3XEL9"/>
<comment type="caution">
    <text evidence="2">The sequence shown here is derived from an EMBL/GenBank/DDBJ whole genome shotgun (WGS) entry which is preliminary data.</text>
</comment>
<gene>
    <name evidence="2" type="ORF">Nepgr_004026</name>
</gene>
<feature type="region of interest" description="Disordered" evidence="1">
    <location>
        <begin position="1"/>
        <end position="90"/>
    </location>
</feature>
<reference evidence="2" key="1">
    <citation type="submission" date="2023-05" db="EMBL/GenBank/DDBJ databases">
        <title>Nepenthes gracilis genome sequencing.</title>
        <authorList>
            <person name="Fukushima K."/>
        </authorList>
    </citation>
    <scope>NUCLEOTIDE SEQUENCE</scope>
    <source>
        <strain evidence="2">SING2019-196</strain>
    </source>
</reference>
<evidence type="ECO:0000313" key="3">
    <source>
        <dbReference type="Proteomes" id="UP001279734"/>
    </source>
</evidence>
<evidence type="ECO:0000256" key="1">
    <source>
        <dbReference type="SAM" id="MobiDB-lite"/>
    </source>
</evidence>
<dbReference type="EMBL" id="BSYO01000003">
    <property type="protein sequence ID" value="GMH02187.1"/>
    <property type="molecule type" value="Genomic_DNA"/>
</dbReference>
<keyword evidence="3" id="KW-1185">Reference proteome</keyword>
<name>A0AAD3XEL9_NEPGR</name>
<feature type="compositionally biased region" description="Basic residues" evidence="1">
    <location>
        <begin position="26"/>
        <end position="45"/>
    </location>
</feature>
<feature type="compositionally biased region" description="Polar residues" evidence="1">
    <location>
        <begin position="8"/>
        <end position="20"/>
    </location>
</feature>
<dbReference type="Proteomes" id="UP001279734">
    <property type="component" value="Unassembled WGS sequence"/>
</dbReference>
<organism evidence="2 3">
    <name type="scientific">Nepenthes gracilis</name>
    <name type="common">Slender pitcher plant</name>
    <dbReference type="NCBI Taxonomy" id="150966"/>
    <lineage>
        <taxon>Eukaryota</taxon>
        <taxon>Viridiplantae</taxon>
        <taxon>Streptophyta</taxon>
        <taxon>Embryophyta</taxon>
        <taxon>Tracheophyta</taxon>
        <taxon>Spermatophyta</taxon>
        <taxon>Magnoliopsida</taxon>
        <taxon>eudicotyledons</taxon>
        <taxon>Gunneridae</taxon>
        <taxon>Pentapetalae</taxon>
        <taxon>Caryophyllales</taxon>
        <taxon>Nepenthaceae</taxon>
        <taxon>Nepenthes</taxon>
    </lineage>
</organism>
<proteinExistence type="predicted"/>
<evidence type="ECO:0000313" key="2">
    <source>
        <dbReference type="EMBL" id="GMH02187.1"/>
    </source>
</evidence>
<protein>
    <submittedName>
        <fullName evidence="2">Uncharacterized protein</fullName>
    </submittedName>
</protein>
<sequence>MSACPHPQRQQRTAASNCTPSFPPAAKKKSHASRPLPHTRKRQQQLHKPGFQQISSHQQEHGIVDTSNQSIDPGAPTIFNINNKAPGPPTAQRIASIGTCATTAASGAAQVNEAPLSTA</sequence>
<accession>A0AAD3XEL9</accession>